<feature type="domain" description="Glutaredoxin" evidence="1">
    <location>
        <begin position="4"/>
        <end position="38"/>
    </location>
</feature>
<accession>A0A382SM97</accession>
<dbReference type="Gene3D" id="3.40.30.10">
    <property type="entry name" value="Glutaredoxin"/>
    <property type="match status" value="1"/>
</dbReference>
<evidence type="ECO:0000259" key="1">
    <source>
        <dbReference type="Pfam" id="PF00462"/>
    </source>
</evidence>
<sequence>MKKVVIYTGDFCIHCNWAIELLNRKKIEFTEYNVAKDSS</sequence>
<dbReference type="EMBL" id="UINC01129884">
    <property type="protein sequence ID" value="SVD10585.1"/>
    <property type="molecule type" value="Genomic_DNA"/>
</dbReference>
<organism evidence="2">
    <name type="scientific">marine metagenome</name>
    <dbReference type="NCBI Taxonomy" id="408172"/>
    <lineage>
        <taxon>unclassified sequences</taxon>
        <taxon>metagenomes</taxon>
        <taxon>ecological metagenomes</taxon>
    </lineage>
</organism>
<dbReference type="Pfam" id="PF00462">
    <property type="entry name" value="Glutaredoxin"/>
    <property type="match status" value="1"/>
</dbReference>
<gene>
    <name evidence="2" type="ORF">METZ01_LOCUS363439</name>
</gene>
<dbReference type="SUPFAM" id="SSF52833">
    <property type="entry name" value="Thioredoxin-like"/>
    <property type="match status" value="1"/>
</dbReference>
<feature type="non-terminal residue" evidence="2">
    <location>
        <position position="39"/>
    </location>
</feature>
<dbReference type="InterPro" id="IPR002109">
    <property type="entry name" value="Glutaredoxin"/>
</dbReference>
<reference evidence="2" key="1">
    <citation type="submission" date="2018-05" db="EMBL/GenBank/DDBJ databases">
        <authorList>
            <person name="Lanie J.A."/>
            <person name="Ng W.-L."/>
            <person name="Kazmierczak K.M."/>
            <person name="Andrzejewski T.M."/>
            <person name="Davidsen T.M."/>
            <person name="Wayne K.J."/>
            <person name="Tettelin H."/>
            <person name="Glass J.I."/>
            <person name="Rusch D."/>
            <person name="Podicherti R."/>
            <person name="Tsui H.-C.T."/>
            <person name="Winkler M.E."/>
        </authorList>
    </citation>
    <scope>NUCLEOTIDE SEQUENCE</scope>
</reference>
<protein>
    <recommendedName>
        <fullName evidence="1">Glutaredoxin domain-containing protein</fullName>
    </recommendedName>
</protein>
<proteinExistence type="predicted"/>
<name>A0A382SM97_9ZZZZ</name>
<evidence type="ECO:0000313" key="2">
    <source>
        <dbReference type="EMBL" id="SVD10585.1"/>
    </source>
</evidence>
<dbReference type="InterPro" id="IPR036249">
    <property type="entry name" value="Thioredoxin-like_sf"/>
</dbReference>
<dbReference type="AlphaFoldDB" id="A0A382SM97"/>